<reference evidence="2 3" key="1">
    <citation type="submission" date="2017-08" db="EMBL/GenBank/DDBJ databases">
        <title>Infants hospitalized years apart are colonized by the same room-sourced microbial strains.</title>
        <authorList>
            <person name="Brooks B."/>
            <person name="Olm M.R."/>
            <person name="Firek B.A."/>
            <person name="Baker R."/>
            <person name="Thomas B.C."/>
            <person name="Morowitz M.J."/>
            <person name="Banfield J.F."/>
        </authorList>
    </citation>
    <scope>NUCLEOTIDE SEQUENCE [LARGE SCALE GENOMIC DNA]</scope>
    <source>
        <strain evidence="2">S2_003_000_R2_4</strain>
    </source>
</reference>
<dbReference type="EMBL" id="QFQZ01000120">
    <property type="protein sequence ID" value="PZR30684.1"/>
    <property type="molecule type" value="Genomic_DNA"/>
</dbReference>
<evidence type="ECO:0000313" key="2">
    <source>
        <dbReference type="EMBL" id="PZR30684.1"/>
    </source>
</evidence>
<gene>
    <name evidence="2" type="ORF">DI526_21825</name>
</gene>
<feature type="compositionally biased region" description="Basic residues" evidence="1">
    <location>
        <begin position="50"/>
        <end position="60"/>
    </location>
</feature>
<evidence type="ECO:0000256" key="1">
    <source>
        <dbReference type="SAM" id="MobiDB-lite"/>
    </source>
</evidence>
<dbReference type="AlphaFoldDB" id="A0A2W5WRZ7"/>
<sequence length="60" mass="6524">MRPSRRTPGSRSNPRATPLLAPCDFASSPPAPDESGPRHSPGRSVDLKTKKARNRSRAFP</sequence>
<comment type="caution">
    <text evidence="2">The sequence shown here is derived from an EMBL/GenBank/DDBJ whole genome shotgun (WGS) entry which is preliminary data.</text>
</comment>
<evidence type="ECO:0000313" key="3">
    <source>
        <dbReference type="Proteomes" id="UP000249393"/>
    </source>
</evidence>
<name>A0A2W5WRZ7_9CAUL</name>
<feature type="region of interest" description="Disordered" evidence="1">
    <location>
        <begin position="1"/>
        <end position="60"/>
    </location>
</feature>
<organism evidence="2 3">
    <name type="scientific">Caulobacter segnis</name>
    <dbReference type="NCBI Taxonomy" id="88688"/>
    <lineage>
        <taxon>Bacteria</taxon>
        <taxon>Pseudomonadati</taxon>
        <taxon>Pseudomonadota</taxon>
        <taxon>Alphaproteobacteria</taxon>
        <taxon>Caulobacterales</taxon>
        <taxon>Caulobacteraceae</taxon>
        <taxon>Caulobacter</taxon>
    </lineage>
</organism>
<dbReference type="Proteomes" id="UP000249393">
    <property type="component" value="Unassembled WGS sequence"/>
</dbReference>
<accession>A0A2W5WRZ7</accession>
<proteinExistence type="predicted"/>
<protein>
    <submittedName>
        <fullName evidence="2">Uncharacterized protein</fullName>
    </submittedName>
</protein>